<dbReference type="Proteomes" id="UP001465976">
    <property type="component" value="Unassembled WGS sequence"/>
</dbReference>
<evidence type="ECO:0000313" key="3">
    <source>
        <dbReference type="Proteomes" id="UP001465976"/>
    </source>
</evidence>
<proteinExistence type="predicted"/>
<feature type="coiled-coil region" evidence="1">
    <location>
        <begin position="125"/>
        <end position="156"/>
    </location>
</feature>
<accession>A0ABR3FA78</accession>
<comment type="caution">
    <text evidence="2">The sequence shown here is derived from an EMBL/GenBank/DDBJ whole genome shotgun (WGS) entry which is preliminary data.</text>
</comment>
<keyword evidence="1" id="KW-0175">Coiled coil</keyword>
<keyword evidence="3" id="KW-1185">Reference proteome</keyword>
<sequence length="215" mass="25625">MRLNALQQLNESRSRFATQEMKLLDRIRDLESQINTFHDTVQIEHKQVRDEHEKEIQELRDDLSNLAARSQRGEQIQRVLNEEIATREREIVLQNGVFKNQYKLAVRTLRASFKAQVEEFKTDISANFEEEKEKLAEDHQKKVQELLSMCEEETRQKNDRVKAEHKTEMRMLQHNFGSTVNRIQATHNFKLGQLKERLYYSAFFFSSERSFTCVM</sequence>
<reference evidence="2 3" key="1">
    <citation type="submission" date="2024-02" db="EMBL/GenBank/DDBJ databases">
        <title>A draft genome for the cacao thread blight pathogen Marasmius crinis-equi.</title>
        <authorList>
            <person name="Cohen S.P."/>
            <person name="Baruah I.K."/>
            <person name="Amoako-Attah I."/>
            <person name="Bukari Y."/>
            <person name="Meinhardt L.W."/>
            <person name="Bailey B.A."/>
        </authorList>
    </citation>
    <scope>NUCLEOTIDE SEQUENCE [LARGE SCALE GENOMIC DNA]</scope>
    <source>
        <strain evidence="2 3">GH-76</strain>
    </source>
</reference>
<feature type="coiled-coil region" evidence="1">
    <location>
        <begin position="42"/>
        <end position="69"/>
    </location>
</feature>
<gene>
    <name evidence="2" type="ORF">V5O48_009787</name>
</gene>
<dbReference type="EMBL" id="JBAHYK010000660">
    <property type="protein sequence ID" value="KAL0572174.1"/>
    <property type="molecule type" value="Genomic_DNA"/>
</dbReference>
<organism evidence="2 3">
    <name type="scientific">Marasmius crinis-equi</name>
    <dbReference type="NCBI Taxonomy" id="585013"/>
    <lineage>
        <taxon>Eukaryota</taxon>
        <taxon>Fungi</taxon>
        <taxon>Dikarya</taxon>
        <taxon>Basidiomycota</taxon>
        <taxon>Agaricomycotina</taxon>
        <taxon>Agaricomycetes</taxon>
        <taxon>Agaricomycetidae</taxon>
        <taxon>Agaricales</taxon>
        <taxon>Marasmiineae</taxon>
        <taxon>Marasmiaceae</taxon>
        <taxon>Marasmius</taxon>
    </lineage>
</organism>
<evidence type="ECO:0000313" key="2">
    <source>
        <dbReference type="EMBL" id="KAL0572174.1"/>
    </source>
</evidence>
<protein>
    <submittedName>
        <fullName evidence="2">Uncharacterized protein</fullName>
    </submittedName>
</protein>
<name>A0ABR3FA78_9AGAR</name>
<evidence type="ECO:0000256" key="1">
    <source>
        <dbReference type="SAM" id="Coils"/>
    </source>
</evidence>